<feature type="compositionally biased region" description="Polar residues" evidence="1">
    <location>
        <begin position="54"/>
        <end position="71"/>
    </location>
</feature>
<comment type="caution">
    <text evidence="2">The sequence shown here is derived from an EMBL/GenBank/DDBJ whole genome shotgun (WGS) entry which is preliminary data.</text>
</comment>
<evidence type="ECO:0000313" key="3">
    <source>
        <dbReference type="Proteomes" id="UP000283433"/>
    </source>
</evidence>
<feature type="region of interest" description="Disordered" evidence="1">
    <location>
        <begin position="51"/>
        <end position="73"/>
    </location>
</feature>
<dbReference type="EMBL" id="MBTA01000025">
    <property type="protein sequence ID" value="RKD15027.1"/>
    <property type="molecule type" value="Genomic_DNA"/>
</dbReference>
<accession>A0A419S4N4</accession>
<gene>
    <name evidence="2" type="ORF">BCY91_05710</name>
</gene>
<evidence type="ECO:0000256" key="1">
    <source>
        <dbReference type="SAM" id="MobiDB-lite"/>
    </source>
</evidence>
<organism evidence="2 3">
    <name type="scientific">Pelobium manganitolerans</name>
    <dbReference type="NCBI Taxonomy" id="1842495"/>
    <lineage>
        <taxon>Bacteria</taxon>
        <taxon>Pseudomonadati</taxon>
        <taxon>Bacteroidota</taxon>
        <taxon>Sphingobacteriia</taxon>
        <taxon>Sphingobacteriales</taxon>
        <taxon>Sphingobacteriaceae</taxon>
        <taxon>Pelobium</taxon>
    </lineage>
</organism>
<sequence>MKNIYYSLMIGASFLFSQCNNTSNKAQNSQKADMQQVRGDSSAKATGHLELADSTVSTDTTPNQNSPNKTAKSVKYAGKHPITLQWISWDQPGSALVKPLDDIWYSIKGSQKNKEGDYLQIDGKIRRLDQKTLEFEGTIITKVNYNNNGQACVKEGKQIFYGKGSRSYYRLQNMGNCEENNVVDYVDIYPGKSSL</sequence>
<dbReference type="Proteomes" id="UP000283433">
    <property type="component" value="Unassembled WGS sequence"/>
</dbReference>
<dbReference type="OrthoDB" id="5684986at2"/>
<name>A0A419S4N4_9SPHI</name>
<dbReference type="AlphaFoldDB" id="A0A419S4N4"/>
<dbReference type="RefSeq" id="WP_120181889.1">
    <property type="nucleotide sequence ID" value="NZ_MBTA01000025.1"/>
</dbReference>
<keyword evidence="3" id="KW-1185">Reference proteome</keyword>
<protein>
    <submittedName>
        <fullName evidence="2">Uncharacterized protein</fullName>
    </submittedName>
</protein>
<proteinExistence type="predicted"/>
<evidence type="ECO:0000313" key="2">
    <source>
        <dbReference type="EMBL" id="RKD15027.1"/>
    </source>
</evidence>
<reference evidence="2 3" key="1">
    <citation type="submission" date="2016-07" db="EMBL/GenBank/DDBJ databases">
        <title>Genome of Pelobium manganitolerans.</title>
        <authorList>
            <person name="Wu S."/>
            <person name="Wang G."/>
        </authorList>
    </citation>
    <scope>NUCLEOTIDE SEQUENCE [LARGE SCALE GENOMIC DNA]</scope>
    <source>
        <strain evidence="2 3">YS-25</strain>
    </source>
</reference>